<sequence>MQGTLDQYNPDLIQTKAWEEEMDNYEFRKCCYDREIPTAICVPCKAIYSSCLLHQICFHCRIHRDTGQHQTLRRDQRIWNLGPTSTPSLRVAPQASSKGDSPNRVEGIGVWRLFIRRQDHAPPQASSKGDSPPMSPMTRLQQISKGEPASNFACTVFAAVRSLLAASQLPSNFTYLSLF</sequence>
<dbReference type="AlphaFoldDB" id="A0A369JRM0"/>
<comment type="caution">
    <text evidence="2">The sequence shown here is derived from an EMBL/GenBank/DDBJ whole genome shotgun (WGS) entry which is preliminary data.</text>
</comment>
<dbReference type="EMBL" id="LUEZ02000041">
    <property type="protein sequence ID" value="RDB24921.1"/>
    <property type="molecule type" value="Genomic_DNA"/>
</dbReference>
<dbReference type="Proteomes" id="UP000076154">
    <property type="component" value="Unassembled WGS sequence"/>
</dbReference>
<proteinExistence type="predicted"/>
<feature type="region of interest" description="Disordered" evidence="1">
    <location>
        <begin position="83"/>
        <end position="102"/>
    </location>
</feature>
<reference evidence="2" key="1">
    <citation type="submission" date="2018-04" db="EMBL/GenBank/DDBJ databases">
        <title>Whole genome sequencing of Hypsizygus marmoreus.</title>
        <authorList>
            <person name="Choi I.-G."/>
            <person name="Min B."/>
            <person name="Kim J.-G."/>
            <person name="Kim S."/>
            <person name="Oh Y.-L."/>
            <person name="Kong W.-S."/>
            <person name="Park H."/>
            <person name="Jeong J."/>
            <person name="Song E.-S."/>
        </authorList>
    </citation>
    <scope>NUCLEOTIDE SEQUENCE [LARGE SCALE GENOMIC DNA]</scope>
    <source>
        <strain evidence="2">51987-8</strain>
    </source>
</reference>
<evidence type="ECO:0000313" key="3">
    <source>
        <dbReference type="Proteomes" id="UP000076154"/>
    </source>
</evidence>
<evidence type="ECO:0000313" key="2">
    <source>
        <dbReference type="EMBL" id="RDB24921.1"/>
    </source>
</evidence>
<feature type="compositionally biased region" description="Polar residues" evidence="1">
    <location>
        <begin position="83"/>
        <end position="100"/>
    </location>
</feature>
<accession>A0A369JRM0</accession>
<protein>
    <submittedName>
        <fullName evidence="2">Uncharacterized protein</fullName>
    </submittedName>
</protein>
<dbReference type="InParanoid" id="A0A369JRM0"/>
<dbReference type="OrthoDB" id="3250851at2759"/>
<organism evidence="2 3">
    <name type="scientific">Hypsizygus marmoreus</name>
    <name type="common">White beech mushroom</name>
    <name type="synonym">Agaricus marmoreus</name>
    <dbReference type="NCBI Taxonomy" id="39966"/>
    <lineage>
        <taxon>Eukaryota</taxon>
        <taxon>Fungi</taxon>
        <taxon>Dikarya</taxon>
        <taxon>Basidiomycota</taxon>
        <taxon>Agaricomycotina</taxon>
        <taxon>Agaricomycetes</taxon>
        <taxon>Agaricomycetidae</taxon>
        <taxon>Agaricales</taxon>
        <taxon>Tricholomatineae</taxon>
        <taxon>Lyophyllaceae</taxon>
        <taxon>Hypsizygus</taxon>
    </lineage>
</organism>
<evidence type="ECO:0000256" key="1">
    <source>
        <dbReference type="SAM" id="MobiDB-lite"/>
    </source>
</evidence>
<keyword evidence="3" id="KW-1185">Reference proteome</keyword>
<gene>
    <name evidence="2" type="ORF">Hypma_007736</name>
</gene>
<name>A0A369JRM0_HYPMA</name>